<evidence type="ECO:0000313" key="2">
    <source>
        <dbReference type="Proteomes" id="UP001550535"/>
    </source>
</evidence>
<evidence type="ECO:0000313" key="1">
    <source>
        <dbReference type="EMBL" id="MEU2124404.1"/>
    </source>
</evidence>
<dbReference type="Gene3D" id="1.20.58.220">
    <property type="entry name" value="Phosphate transport system protein phou homolog 2, domain 2"/>
    <property type="match status" value="1"/>
</dbReference>
<name>A0ABV2XET2_9NOCA</name>
<sequence length="197" mass="21398">MASSPPLVREDSHDCFRYAAATVGQAAAIIGTLNRERADPAAVHARLVVLADRSDGFGCELLGAPDTADRCALGRALHSVVVHLRTAAERANRHRVTAPVDELAEVIDIVAECGQHTARSLTTPLNTLLTHRYRSAIRQLADDADDAFRRLFARWYFDTDDLTAVAGMRDLGDELENVVRAFEEVADAVLVTDPLPG</sequence>
<comment type="caution">
    <text evidence="1">The sequence shown here is derived from an EMBL/GenBank/DDBJ whole genome shotgun (WGS) entry which is preliminary data.</text>
</comment>
<proteinExistence type="predicted"/>
<reference evidence="1 2" key="1">
    <citation type="submission" date="2024-06" db="EMBL/GenBank/DDBJ databases">
        <title>The Natural Products Discovery Center: Release of the First 8490 Sequenced Strains for Exploring Actinobacteria Biosynthetic Diversity.</title>
        <authorList>
            <person name="Kalkreuter E."/>
            <person name="Kautsar S.A."/>
            <person name="Yang D."/>
            <person name="Bader C.D."/>
            <person name="Teijaro C.N."/>
            <person name="Fluegel L."/>
            <person name="Davis C.M."/>
            <person name="Simpson J.R."/>
            <person name="Lauterbach L."/>
            <person name="Steele A.D."/>
            <person name="Gui C."/>
            <person name="Meng S."/>
            <person name="Li G."/>
            <person name="Viehrig K."/>
            <person name="Ye F."/>
            <person name="Su P."/>
            <person name="Kiefer A.F."/>
            <person name="Nichols A."/>
            <person name="Cepeda A.J."/>
            <person name="Yan W."/>
            <person name="Fan B."/>
            <person name="Jiang Y."/>
            <person name="Adhikari A."/>
            <person name="Zheng C.-J."/>
            <person name="Schuster L."/>
            <person name="Cowan T.M."/>
            <person name="Smanski M.J."/>
            <person name="Chevrette M.G."/>
            <person name="De Carvalho L.P.S."/>
            <person name="Shen B."/>
        </authorList>
    </citation>
    <scope>NUCLEOTIDE SEQUENCE [LARGE SCALE GENOMIC DNA]</scope>
    <source>
        <strain evidence="1 2">NPDC019434</strain>
    </source>
</reference>
<protein>
    <submittedName>
        <fullName evidence="1">Uncharacterized protein</fullName>
    </submittedName>
</protein>
<dbReference type="RefSeq" id="WP_157115095.1">
    <property type="nucleotide sequence ID" value="NZ_JBEYBM010000021.1"/>
</dbReference>
<dbReference type="EMBL" id="JBEYBR010000058">
    <property type="protein sequence ID" value="MEU2124404.1"/>
    <property type="molecule type" value="Genomic_DNA"/>
</dbReference>
<accession>A0ABV2XET2</accession>
<dbReference type="InterPro" id="IPR038078">
    <property type="entry name" value="PhoU-like_sf"/>
</dbReference>
<dbReference type="Proteomes" id="UP001550535">
    <property type="component" value="Unassembled WGS sequence"/>
</dbReference>
<keyword evidence="2" id="KW-1185">Reference proteome</keyword>
<gene>
    <name evidence="1" type="ORF">ABZ507_21560</name>
</gene>
<organism evidence="1 2">
    <name type="scientific">Nocardia niwae</name>
    <dbReference type="NCBI Taxonomy" id="626084"/>
    <lineage>
        <taxon>Bacteria</taxon>
        <taxon>Bacillati</taxon>
        <taxon>Actinomycetota</taxon>
        <taxon>Actinomycetes</taxon>
        <taxon>Mycobacteriales</taxon>
        <taxon>Nocardiaceae</taxon>
        <taxon>Nocardia</taxon>
    </lineage>
</organism>